<protein>
    <submittedName>
        <fullName evidence="3">Uncharacterized protein</fullName>
    </submittedName>
</protein>
<reference evidence="3 4" key="1">
    <citation type="submission" date="2024-09" db="EMBL/GenBank/DDBJ databases">
        <title>Rethinking Asexuality: The Enigmatic Case of Functional Sexual Genes in Lepraria (Stereocaulaceae).</title>
        <authorList>
            <person name="Doellman M."/>
            <person name="Sun Y."/>
            <person name="Barcenas-Pena A."/>
            <person name="Lumbsch H.T."/>
            <person name="Grewe F."/>
        </authorList>
    </citation>
    <scope>NUCLEOTIDE SEQUENCE [LARGE SCALE GENOMIC DNA]</scope>
    <source>
        <strain evidence="3 4">Mercado 3170</strain>
    </source>
</reference>
<dbReference type="Proteomes" id="UP001590950">
    <property type="component" value="Unassembled WGS sequence"/>
</dbReference>
<sequence>MPIHPADRLLLLLLLLRESESRRPIKNRNHRVSTYPSSSRTPPPSHITGSSSSSTLIPRTPINLTLRGGYSPTLSGNDTPSSTTHHNLYPFDDESISFFSSTRGLLDYDLVDDTWVPSAAAPNVGAQGKGAARVAGLELVTKTGTRRFLPWYGKLLAENQLEEEEEAELRWARERVWIRGGGMNGRYVNETGAGEKVGGVDGAVEEAREADGVEDEVEEERGQKRDTSEEELEERRKIRAEDWKQREEEREKIEALLAAEGSGVENEGNG</sequence>
<evidence type="ECO:0000256" key="2">
    <source>
        <dbReference type="SAM" id="SignalP"/>
    </source>
</evidence>
<name>A0ABR3ZUD5_9LECA</name>
<evidence type="ECO:0000256" key="1">
    <source>
        <dbReference type="SAM" id="MobiDB-lite"/>
    </source>
</evidence>
<feature type="signal peptide" evidence="2">
    <location>
        <begin position="1"/>
        <end position="21"/>
    </location>
</feature>
<accession>A0ABR3ZUD5</accession>
<keyword evidence="2" id="KW-0732">Signal</keyword>
<feature type="region of interest" description="Disordered" evidence="1">
    <location>
        <begin position="206"/>
        <end position="249"/>
    </location>
</feature>
<feature type="compositionally biased region" description="Basic and acidic residues" evidence="1">
    <location>
        <begin position="220"/>
        <end position="249"/>
    </location>
</feature>
<gene>
    <name evidence="3" type="ORF">N7G274_010055</name>
</gene>
<feature type="region of interest" description="Disordered" evidence="1">
    <location>
        <begin position="25"/>
        <end position="58"/>
    </location>
</feature>
<comment type="caution">
    <text evidence="3">The sequence shown here is derived from an EMBL/GenBank/DDBJ whole genome shotgun (WGS) entry which is preliminary data.</text>
</comment>
<feature type="chain" id="PRO_5047130515" evidence="2">
    <location>
        <begin position="22"/>
        <end position="270"/>
    </location>
</feature>
<organism evidence="3 4">
    <name type="scientific">Stereocaulon virgatum</name>
    <dbReference type="NCBI Taxonomy" id="373712"/>
    <lineage>
        <taxon>Eukaryota</taxon>
        <taxon>Fungi</taxon>
        <taxon>Dikarya</taxon>
        <taxon>Ascomycota</taxon>
        <taxon>Pezizomycotina</taxon>
        <taxon>Lecanoromycetes</taxon>
        <taxon>OSLEUM clade</taxon>
        <taxon>Lecanoromycetidae</taxon>
        <taxon>Lecanorales</taxon>
        <taxon>Lecanorineae</taxon>
        <taxon>Stereocaulaceae</taxon>
        <taxon>Stereocaulon</taxon>
    </lineage>
</organism>
<dbReference type="EMBL" id="JBEFKJ010000043">
    <property type="protein sequence ID" value="KAL2037192.1"/>
    <property type="molecule type" value="Genomic_DNA"/>
</dbReference>
<keyword evidence="4" id="KW-1185">Reference proteome</keyword>
<evidence type="ECO:0000313" key="3">
    <source>
        <dbReference type="EMBL" id="KAL2037192.1"/>
    </source>
</evidence>
<feature type="compositionally biased region" description="Low complexity" evidence="1">
    <location>
        <begin position="33"/>
        <end position="58"/>
    </location>
</feature>
<evidence type="ECO:0000313" key="4">
    <source>
        <dbReference type="Proteomes" id="UP001590950"/>
    </source>
</evidence>
<proteinExistence type="predicted"/>